<gene>
    <name evidence="5" type="ORF">SAMN05216354_1888</name>
</gene>
<organism evidence="5 6">
    <name type="scientific">Xylanibacter ruminicola</name>
    <name type="common">Prevotella ruminicola</name>
    <dbReference type="NCBI Taxonomy" id="839"/>
    <lineage>
        <taxon>Bacteria</taxon>
        <taxon>Pseudomonadati</taxon>
        <taxon>Bacteroidota</taxon>
        <taxon>Bacteroidia</taxon>
        <taxon>Bacteroidales</taxon>
        <taxon>Prevotellaceae</taxon>
        <taxon>Xylanibacter</taxon>
    </lineage>
</organism>
<dbReference type="PANTHER" id="PTHR31332">
    <property type="entry name" value="7-HYDROXYMETHYL CHLOROPHYLL A REDUCTASE, CHLOROPLASTIC"/>
    <property type="match status" value="1"/>
</dbReference>
<dbReference type="InterPro" id="IPR045220">
    <property type="entry name" value="FRHB/FDHB/HCAR-like"/>
</dbReference>
<evidence type="ECO:0000256" key="1">
    <source>
        <dbReference type="ARBA" id="ARBA00022723"/>
    </source>
</evidence>
<dbReference type="EMBL" id="FNUV01000004">
    <property type="protein sequence ID" value="SEF85160.1"/>
    <property type="molecule type" value="Genomic_DNA"/>
</dbReference>
<accession>A0A1H5VD58</accession>
<evidence type="ECO:0000256" key="3">
    <source>
        <dbReference type="ARBA" id="ARBA00023014"/>
    </source>
</evidence>
<evidence type="ECO:0000313" key="5">
    <source>
        <dbReference type="EMBL" id="SEF85160.1"/>
    </source>
</evidence>
<evidence type="ECO:0000256" key="2">
    <source>
        <dbReference type="ARBA" id="ARBA00023004"/>
    </source>
</evidence>
<dbReference type="Pfam" id="PF12838">
    <property type="entry name" value="Fer4_7"/>
    <property type="match status" value="1"/>
</dbReference>
<reference evidence="5 6" key="1">
    <citation type="submission" date="2016-10" db="EMBL/GenBank/DDBJ databases">
        <authorList>
            <person name="de Groot N.N."/>
        </authorList>
    </citation>
    <scope>NUCLEOTIDE SEQUENCE [LARGE SCALE GENOMIC DNA]</scope>
    <source>
        <strain evidence="5 6">AR32</strain>
    </source>
</reference>
<dbReference type="InterPro" id="IPR017896">
    <property type="entry name" value="4Fe4S_Fe-S-bd"/>
</dbReference>
<dbReference type="GO" id="GO:0052592">
    <property type="term" value="F:oxidoreductase activity, acting on CH or CH2 groups, with an iron-sulfur protein as acceptor"/>
    <property type="evidence" value="ECO:0007669"/>
    <property type="project" value="TreeGrafter"/>
</dbReference>
<proteinExistence type="predicted"/>
<dbReference type="GO" id="GO:0046872">
    <property type="term" value="F:metal ion binding"/>
    <property type="evidence" value="ECO:0007669"/>
    <property type="project" value="UniProtKB-KW"/>
</dbReference>
<feature type="domain" description="4Fe-4S ferredoxin-type" evidence="4">
    <location>
        <begin position="39"/>
        <end position="70"/>
    </location>
</feature>
<dbReference type="InterPro" id="IPR007516">
    <property type="entry name" value="Co_F420_Hydgase/DH_bsu_N"/>
</dbReference>
<evidence type="ECO:0000313" key="6">
    <source>
        <dbReference type="Proteomes" id="UP000236735"/>
    </source>
</evidence>
<dbReference type="Pfam" id="PF04432">
    <property type="entry name" value="FrhB_FdhB_C"/>
    <property type="match status" value="1"/>
</dbReference>
<evidence type="ECO:0000259" key="4">
    <source>
        <dbReference type="PROSITE" id="PS51379"/>
    </source>
</evidence>
<dbReference type="InterPro" id="IPR007525">
    <property type="entry name" value="FrhB_FdhB_C"/>
</dbReference>
<dbReference type="InterPro" id="IPR017900">
    <property type="entry name" value="4Fe4S_Fe_S_CS"/>
</dbReference>
<keyword evidence="3" id="KW-0411">Iron-sulfur</keyword>
<dbReference type="Pfam" id="PF04422">
    <property type="entry name" value="FrhB_FdhB_N"/>
    <property type="match status" value="1"/>
</dbReference>
<dbReference type="GO" id="GO:0051536">
    <property type="term" value="F:iron-sulfur cluster binding"/>
    <property type="evidence" value="ECO:0007669"/>
    <property type="project" value="UniProtKB-KW"/>
</dbReference>
<keyword evidence="2" id="KW-0408">Iron</keyword>
<protein>
    <submittedName>
        <fullName evidence="5">Coenzyme F420 hydrogenase subunit beta</fullName>
    </submittedName>
</protein>
<feature type="domain" description="4Fe-4S ferredoxin-type" evidence="4">
    <location>
        <begin position="6"/>
        <end position="35"/>
    </location>
</feature>
<dbReference type="PANTHER" id="PTHR31332:SF0">
    <property type="entry name" value="7-HYDROXYMETHYL CHLOROPHYLL A REDUCTASE, CHLOROPLASTIC"/>
    <property type="match status" value="1"/>
</dbReference>
<dbReference type="PROSITE" id="PS00198">
    <property type="entry name" value="4FE4S_FER_1"/>
    <property type="match status" value="1"/>
</dbReference>
<sequence length="418" mass="48022">MSDSTVRFVVSNKLCLGCGVCKSVCPADAIDIVIVHGEYRPRVDRSKCLGSKCGKCMKTCPGKGVDFIPFVKGISEGENLKDDHYIGRYKSLYTGYSCDDEIRYHSASGGMVTAFLLYLLDKHIIDGAIVTRFSEIDHITPEPFIARNREDLISARSSRYCPVSMEQVRSMVLGAQGKYVLVGLPCHIQAFRKLSEVDQKFKNRVAGYFSIYCSSNRSFYARDYLMKSNHIQKDDIAYFAFRDEGCLGSMRILTKQDPVKVTRIPFIRYYGQIRSFFKPHRCLTCIDHYGELADVCFGDIHIKPYSDDKIGISSWIARSEYWDNLFCQAAKDGYIKMNQLEPEVLNRSQGDMLFPKKRRAKAVMNMDRLLGRVTARYDRNLDKPGMMDYIKELSCHMQRFIGRRPYLWFLINLLSKND</sequence>
<dbReference type="Proteomes" id="UP000236735">
    <property type="component" value="Unassembled WGS sequence"/>
</dbReference>
<name>A0A1H5VD58_XYLRU</name>
<dbReference type="RefSeq" id="WP_103915790.1">
    <property type="nucleotide sequence ID" value="NZ_FNUV01000004.1"/>
</dbReference>
<dbReference type="AlphaFoldDB" id="A0A1H5VD58"/>
<keyword evidence="1" id="KW-0479">Metal-binding</keyword>
<dbReference type="SUPFAM" id="SSF54862">
    <property type="entry name" value="4Fe-4S ferredoxins"/>
    <property type="match status" value="1"/>
</dbReference>
<dbReference type="PROSITE" id="PS51379">
    <property type="entry name" value="4FE4S_FER_2"/>
    <property type="match status" value="2"/>
</dbReference>
<dbReference type="Gene3D" id="3.30.70.20">
    <property type="match status" value="1"/>
</dbReference>